<accession>A0A7C8M287</accession>
<protein>
    <submittedName>
        <fullName evidence="2">Uncharacterized protein</fullName>
    </submittedName>
</protein>
<evidence type="ECO:0000313" key="3">
    <source>
        <dbReference type="Proteomes" id="UP000481861"/>
    </source>
</evidence>
<dbReference type="EMBL" id="JAADJZ010000021">
    <property type="protein sequence ID" value="KAF2867840.1"/>
    <property type="molecule type" value="Genomic_DNA"/>
</dbReference>
<sequence>MADFDFPVWNCLCRLKSPDPILDLRAKTGQGKMDRSSPTGARTKSPCGRGKSWGHSASHTPQFVQIGILTGRQGHRAVAALFPARSLRFADPYAQTLKGALDDGCSHRLRCSVLLCSAKYRPYPKIAKQAPGDPQISRQCPRAIKQGLLACKQLYEIIQPHRKVKGNGCPAGSGASEFPIEYGSSLTSRYANFGVWKISGKQECIGLPGLPGGVRDFPENGHWEFRRIPGIGRVYGITAKARSVKWKLGREYGTEAYESMRDFPEDGRLKTGTRRVYGIDANVGG</sequence>
<dbReference type="AlphaFoldDB" id="A0A7C8M287"/>
<comment type="caution">
    <text evidence="2">The sequence shown here is derived from an EMBL/GenBank/DDBJ whole genome shotgun (WGS) entry which is preliminary data.</text>
</comment>
<dbReference type="Proteomes" id="UP000481861">
    <property type="component" value="Unassembled WGS sequence"/>
</dbReference>
<gene>
    <name evidence="2" type="ORF">BDV95DRAFT_670766</name>
</gene>
<proteinExistence type="predicted"/>
<evidence type="ECO:0000256" key="1">
    <source>
        <dbReference type="SAM" id="MobiDB-lite"/>
    </source>
</evidence>
<organism evidence="2 3">
    <name type="scientific">Massariosphaeria phaeospora</name>
    <dbReference type="NCBI Taxonomy" id="100035"/>
    <lineage>
        <taxon>Eukaryota</taxon>
        <taxon>Fungi</taxon>
        <taxon>Dikarya</taxon>
        <taxon>Ascomycota</taxon>
        <taxon>Pezizomycotina</taxon>
        <taxon>Dothideomycetes</taxon>
        <taxon>Pleosporomycetidae</taxon>
        <taxon>Pleosporales</taxon>
        <taxon>Pleosporales incertae sedis</taxon>
        <taxon>Massariosphaeria</taxon>
    </lineage>
</organism>
<name>A0A7C8M287_9PLEO</name>
<reference evidence="2 3" key="1">
    <citation type="submission" date="2020-01" db="EMBL/GenBank/DDBJ databases">
        <authorList>
            <consortium name="DOE Joint Genome Institute"/>
            <person name="Haridas S."/>
            <person name="Albert R."/>
            <person name="Binder M."/>
            <person name="Bloem J."/>
            <person name="Labutti K."/>
            <person name="Salamov A."/>
            <person name="Andreopoulos B."/>
            <person name="Baker S.E."/>
            <person name="Barry K."/>
            <person name="Bills G."/>
            <person name="Bluhm B.H."/>
            <person name="Cannon C."/>
            <person name="Castanera R."/>
            <person name="Culley D.E."/>
            <person name="Daum C."/>
            <person name="Ezra D."/>
            <person name="Gonzalez J.B."/>
            <person name="Henrissat B."/>
            <person name="Kuo A."/>
            <person name="Liang C."/>
            <person name="Lipzen A."/>
            <person name="Lutzoni F."/>
            <person name="Magnuson J."/>
            <person name="Mondo S."/>
            <person name="Nolan M."/>
            <person name="Ohm R."/>
            <person name="Pangilinan J."/>
            <person name="Park H.-J.H."/>
            <person name="Ramirez L."/>
            <person name="Alfaro M."/>
            <person name="Sun H."/>
            <person name="Tritt A."/>
            <person name="Yoshinaga Y."/>
            <person name="Zwiers L.-H.L."/>
            <person name="Turgeon B.G."/>
            <person name="Goodwin S.B."/>
            <person name="Spatafora J.W."/>
            <person name="Crous P.W."/>
            <person name="Grigoriev I.V."/>
        </authorList>
    </citation>
    <scope>NUCLEOTIDE SEQUENCE [LARGE SCALE GENOMIC DNA]</scope>
    <source>
        <strain evidence="2 3">CBS 611.86</strain>
    </source>
</reference>
<feature type="region of interest" description="Disordered" evidence="1">
    <location>
        <begin position="27"/>
        <end position="58"/>
    </location>
</feature>
<keyword evidence="3" id="KW-1185">Reference proteome</keyword>
<evidence type="ECO:0000313" key="2">
    <source>
        <dbReference type="EMBL" id="KAF2867840.1"/>
    </source>
</evidence>